<sequence>MTLDYPALLRDLEQETDRLIDCLSSASELAWETATPAEDWAIRDQVSHLAYFDDCAHLALTDADRFRTEAARLTSLGPDFPDRIAEAHRHLSVGELRSWFEESRSRLLTAFTTDDPRRRLPWFGPDMSVASSATARLMETWAHGQDIYDALGVDHPLSSGLRSIAHLGISTFAFAHRLNNLEVPTEPVRVELYAPDTDEVWTWGPADAADRVTGPAEDFVLVVTQRRHCDDTRLIIEGRIASRWMTIAQAYAGAPGTGRPSRTGAR</sequence>
<feature type="domain" description="tRNA wybutosine-synthesis" evidence="1">
    <location>
        <begin position="184"/>
        <end position="229"/>
    </location>
</feature>
<dbReference type="EMBL" id="NGAF01000048">
    <property type="protein sequence ID" value="OXR39978.1"/>
    <property type="molecule type" value="Genomic_DNA"/>
</dbReference>
<evidence type="ECO:0000313" key="4">
    <source>
        <dbReference type="Proteomes" id="UP000215506"/>
    </source>
</evidence>
<dbReference type="InterPro" id="IPR013917">
    <property type="entry name" value="tRNA_wybutosine-synth"/>
</dbReference>
<dbReference type="SUPFAM" id="SSF109854">
    <property type="entry name" value="DinB/YfiT-like putative metalloenzymes"/>
    <property type="match status" value="1"/>
</dbReference>
<dbReference type="NCBIfam" id="TIGR03083">
    <property type="entry name" value="maleylpyruvate isomerase family mycothiol-dependent enzyme"/>
    <property type="match status" value="1"/>
</dbReference>
<dbReference type="NCBIfam" id="TIGR03084">
    <property type="entry name" value="TIGR03084 family metal-binding protein"/>
    <property type="match status" value="1"/>
</dbReference>
<feature type="domain" description="Mycothiol-dependent maleylpyruvate isomerase metal-binding" evidence="2">
    <location>
        <begin position="12"/>
        <end position="147"/>
    </location>
</feature>
<comment type="caution">
    <text evidence="3">The sequence shown here is derived from an EMBL/GenBank/DDBJ whole genome shotgun (WGS) entry which is preliminary data.</text>
</comment>
<dbReference type="Pfam" id="PF08608">
    <property type="entry name" value="Wyosine_form"/>
    <property type="match status" value="1"/>
</dbReference>
<evidence type="ECO:0000259" key="1">
    <source>
        <dbReference type="Pfam" id="PF08608"/>
    </source>
</evidence>
<dbReference type="Gene3D" id="1.20.120.450">
    <property type="entry name" value="dinb family like domain"/>
    <property type="match status" value="1"/>
</dbReference>
<organism evidence="3 4">
    <name type="scientific">Nocardia cerradoensis</name>
    <dbReference type="NCBI Taxonomy" id="85688"/>
    <lineage>
        <taxon>Bacteria</taxon>
        <taxon>Bacillati</taxon>
        <taxon>Actinomycetota</taxon>
        <taxon>Actinomycetes</taxon>
        <taxon>Mycobacteriales</taxon>
        <taxon>Nocardiaceae</taxon>
        <taxon>Nocardia</taxon>
    </lineage>
</organism>
<dbReference type="AlphaFoldDB" id="A0A231GTS0"/>
<gene>
    <name evidence="3" type="ORF">B7C42_07957</name>
</gene>
<evidence type="ECO:0000313" key="3">
    <source>
        <dbReference type="EMBL" id="OXR39978.1"/>
    </source>
</evidence>
<protein>
    <recommendedName>
        <fullName evidence="5">Mycothiol-dependent maleylpyruvate isomerase metal-binding domain-containing protein</fullName>
    </recommendedName>
</protein>
<dbReference type="Proteomes" id="UP000215506">
    <property type="component" value="Unassembled WGS sequence"/>
</dbReference>
<accession>A0A231GTS0</accession>
<evidence type="ECO:0008006" key="5">
    <source>
        <dbReference type="Google" id="ProtNLM"/>
    </source>
</evidence>
<keyword evidence="4" id="KW-1185">Reference proteome</keyword>
<dbReference type="InterPro" id="IPR024344">
    <property type="entry name" value="MDMPI_metal-binding"/>
</dbReference>
<dbReference type="InterPro" id="IPR034660">
    <property type="entry name" value="DinB/YfiT-like"/>
</dbReference>
<dbReference type="RefSeq" id="WP_094028385.1">
    <property type="nucleotide sequence ID" value="NZ_NGAF01000048.1"/>
</dbReference>
<dbReference type="InterPro" id="IPR017517">
    <property type="entry name" value="Maleyloyr_isom"/>
</dbReference>
<dbReference type="Pfam" id="PF11716">
    <property type="entry name" value="MDMPI_N"/>
    <property type="match status" value="1"/>
</dbReference>
<proteinExistence type="predicted"/>
<reference evidence="3 4" key="1">
    <citation type="submission" date="2017-07" db="EMBL/GenBank/DDBJ databases">
        <title>First draft Genome Sequence of Nocardia cerradoensis isolated from human infection.</title>
        <authorList>
            <person name="Carrasco G."/>
        </authorList>
    </citation>
    <scope>NUCLEOTIDE SEQUENCE [LARGE SCALE GENOMIC DNA]</scope>
    <source>
        <strain evidence="3 4">CNM20130759</strain>
    </source>
</reference>
<name>A0A231GTS0_9NOCA</name>
<dbReference type="InterPro" id="IPR017518">
    <property type="entry name" value="CHP03084"/>
</dbReference>
<dbReference type="GO" id="GO:0046872">
    <property type="term" value="F:metal ion binding"/>
    <property type="evidence" value="ECO:0007669"/>
    <property type="project" value="InterPro"/>
</dbReference>
<evidence type="ECO:0000259" key="2">
    <source>
        <dbReference type="Pfam" id="PF11716"/>
    </source>
</evidence>